<dbReference type="Proteomes" id="UP000199558">
    <property type="component" value="Unassembled WGS sequence"/>
</dbReference>
<organism evidence="1 2">
    <name type="scientific">Micromonospora sediminicola</name>
    <dbReference type="NCBI Taxonomy" id="946078"/>
    <lineage>
        <taxon>Bacteria</taxon>
        <taxon>Bacillati</taxon>
        <taxon>Actinomycetota</taxon>
        <taxon>Actinomycetes</taxon>
        <taxon>Micromonosporales</taxon>
        <taxon>Micromonosporaceae</taxon>
        <taxon>Micromonospora</taxon>
    </lineage>
</organism>
<dbReference type="EMBL" id="FLRH01000003">
    <property type="protein sequence ID" value="SBT65767.1"/>
    <property type="molecule type" value="Genomic_DNA"/>
</dbReference>
<evidence type="ECO:0000313" key="2">
    <source>
        <dbReference type="Proteomes" id="UP000199558"/>
    </source>
</evidence>
<reference evidence="2" key="1">
    <citation type="submission" date="2016-06" db="EMBL/GenBank/DDBJ databases">
        <authorList>
            <person name="Varghese N."/>
            <person name="Submissions Spin"/>
        </authorList>
    </citation>
    <scope>NUCLEOTIDE SEQUENCE [LARGE SCALE GENOMIC DNA]</scope>
    <source>
        <strain evidence="2">DSM 45794</strain>
    </source>
</reference>
<dbReference type="InterPro" id="IPR008313">
    <property type="entry name" value="GH125"/>
</dbReference>
<dbReference type="SMART" id="SM01149">
    <property type="entry name" value="DUF1237"/>
    <property type="match status" value="1"/>
</dbReference>
<dbReference type="Pfam" id="PF06824">
    <property type="entry name" value="Glyco_hydro_125"/>
    <property type="match status" value="1"/>
</dbReference>
<gene>
    <name evidence="1" type="ORF">GA0070622_2774</name>
</gene>
<dbReference type="InterPro" id="IPR012341">
    <property type="entry name" value="6hp_glycosidase-like_sf"/>
</dbReference>
<keyword evidence="2" id="KW-1185">Reference proteome</keyword>
<evidence type="ECO:0008006" key="3">
    <source>
        <dbReference type="Google" id="ProtNLM"/>
    </source>
</evidence>
<accession>A0A1A9BA41</accession>
<sequence length="449" mass="48745">MQTDTDPTAPPAGPQVPRRMLDALDEVAGAVANRLSPTLPRAARLFRAAFRNTLETTVRPQDDGTVYVITGDIPAMWLRDSAAQVRPYLLLAGQNDDFADLLVGVVRRQWRYIRHDPYANAFNETANGATWDPSDLTAMTPLVWERKYEIDSLCYPVLLAADVHAVTGRTDHLDADFVAAATRILEVWDAEVDHDRDSPYTFYRAGEGLARAGRGTPTAPTGLLWSGFRPSDDPCERHFLVPANAMAAVAGRRLAELLSAGADEPGRRELAARARGHATRIRAALADHAVVAHPDHGRIYAYEVDGLGGAVLMDDANVPSLLSLPYLGWCAPDDPLYTATRAFVLSPGNPYYYAGRHAAGIGSPHQGDASRVWPIALAMQGLTATDPAEREALLATLAACDADTGLMHEEFHVDDPADYTRPWFAWANSLFAELCLLHAGLPVPGGDRP</sequence>
<dbReference type="Gene3D" id="1.50.10.10">
    <property type="match status" value="1"/>
</dbReference>
<dbReference type="PIRSF" id="PIRSF028846">
    <property type="entry name" value="UCP028846"/>
    <property type="match status" value="1"/>
</dbReference>
<evidence type="ECO:0000313" key="1">
    <source>
        <dbReference type="EMBL" id="SBT65767.1"/>
    </source>
</evidence>
<dbReference type="SUPFAM" id="SSF48208">
    <property type="entry name" value="Six-hairpin glycosidases"/>
    <property type="match status" value="1"/>
</dbReference>
<dbReference type="AlphaFoldDB" id="A0A1A9BA41"/>
<dbReference type="InterPro" id="IPR008928">
    <property type="entry name" value="6-hairpin_glycosidase_sf"/>
</dbReference>
<proteinExistence type="predicted"/>
<dbReference type="GO" id="GO:0005975">
    <property type="term" value="P:carbohydrate metabolic process"/>
    <property type="evidence" value="ECO:0007669"/>
    <property type="project" value="InterPro"/>
</dbReference>
<name>A0A1A9BA41_9ACTN</name>
<dbReference type="PANTHER" id="PTHR31047:SF0">
    <property type="entry name" value="MEIOTICALLY UP-REGULATED GENE 157 PROTEIN"/>
    <property type="match status" value="1"/>
</dbReference>
<protein>
    <recommendedName>
        <fullName evidence="3">Glycoside hydrolase family 125 protein</fullName>
    </recommendedName>
</protein>
<dbReference type="RefSeq" id="WP_218060583.1">
    <property type="nucleotide sequence ID" value="NZ_FLRH01000003.1"/>
</dbReference>
<dbReference type="PANTHER" id="PTHR31047">
    <property type="entry name" value="MEIOTICALLY UP-REGULATED GENE 157 PROTEIN"/>
    <property type="match status" value="1"/>
</dbReference>
<dbReference type="STRING" id="946078.GA0070622_2774"/>